<name>A0A6L6JFR5_9RHOB</name>
<dbReference type="InterPro" id="IPR041664">
    <property type="entry name" value="AAA_16"/>
</dbReference>
<evidence type="ECO:0000313" key="2">
    <source>
        <dbReference type="EMBL" id="MTH80125.1"/>
    </source>
</evidence>
<dbReference type="Proteomes" id="UP000478183">
    <property type="component" value="Unassembled WGS sequence"/>
</dbReference>
<dbReference type="AlphaFoldDB" id="A0A6L6JFR5"/>
<feature type="domain" description="Orc1-like AAA ATPase" evidence="1">
    <location>
        <begin position="6"/>
        <end position="107"/>
    </location>
</feature>
<gene>
    <name evidence="2" type="ORF">GL286_20700</name>
</gene>
<comment type="caution">
    <text evidence="2">The sequence shown here is derived from an EMBL/GenBank/DDBJ whole genome shotgun (WGS) entry which is preliminary data.</text>
</comment>
<dbReference type="InterPro" id="IPR027417">
    <property type="entry name" value="P-loop_NTPase"/>
</dbReference>
<keyword evidence="3" id="KW-1185">Reference proteome</keyword>
<evidence type="ECO:0000313" key="3">
    <source>
        <dbReference type="Proteomes" id="UP000478183"/>
    </source>
</evidence>
<proteinExistence type="predicted"/>
<dbReference type="EMBL" id="WMIE01000028">
    <property type="protein sequence ID" value="MTH80125.1"/>
    <property type="molecule type" value="Genomic_DNA"/>
</dbReference>
<dbReference type="Gene3D" id="3.40.50.300">
    <property type="entry name" value="P-loop containing nucleotide triphosphate hydrolases"/>
    <property type="match status" value="2"/>
</dbReference>
<dbReference type="PANTHER" id="PTHR10285">
    <property type="entry name" value="URIDINE KINASE"/>
    <property type="match status" value="1"/>
</dbReference>
<dbReference type="OrthoDB" id="1550976at2"/>
<dbReference type="RefSeq" id="WP_155097475.1">
    <property type="nucleotide sequence ID" value="NZ_WMIE01000028.1"/>
</dbReference>
<organism evidence="2 3">
    <name type="scientific">Paracoccus aestuariivivens</name>
    <dbReference type="NCBI Taxonomy" id="1820333"/>
    <lineage>
        <taxon>Bacteria</taxon>
        <taxon>Pseudomonadati</taxon>
        <taxon>Pseudomonadota</taxon>
        <taxon>Alphaproteobacteria</taxon>
        <taxon>Rhodobacterales</taxon>
        <taxon>Paracoccaceae</taxon>
        <taxon>Paracoccus</taxon>
    </lineage>
</organism>
<sequence>MSNRIETDINRLLSTLRDLARQGRRLVAVAGPPGSGKSTLCEAIAETLNRESLGLAAIVPMDGFHYDDAILRARGTLARKGAPITFDVGGLAALLARLRANLESEIAVPVFDRDLEISRAGARLIPAETPLLLVEGNYLLLDAPPWINLAQLFDLTVALQVPRDELMRRLIQRWLDQGMERSFAEGKVVENDLPNADLVLAHSRPAELVIGSHKV</sequence>
<protein>
    <submittedName>
        <fullName evidence="2">AAA family ATPase</fullName>
    </submittedName>
</protein>
<reference evidence="2 3" key="1">
    <citation type="submission" date="2019-11" db="EMBL/GenBank/DDBJ databases">
        <authorList>
            <person name="Dong K."/>
        </authorList>
    </citation>
    <scope>NUCLEOTIDE SEQUENCE [LARGE SCALE GENOMIC DNA]</scope>
    <source>
        <strain evidence="2 3">NBRC 111993</strain>
    </source>
</reference>
<dbReference type="Pfam" id="PF13191">
    <property type="entry name" value="AAA_16"/>
    <property type="match status" value="1"/>
</dbReference>
<dbReference type="SUPFAM" id="SSF52540">
    <property type="entry name" value="P-loop containing nucleoside triphosphate hydrolases"/>
    <property type="match status" value="1"/>
</dbReference>
<accession>A0A6L6JFR5</accession>
<evidence type="ECO:0000259" key="1">
    <source>
        <dbReference type="Pfam" id="PF13191"/>
    </source>
</evidence>